<evidence type="ECO:0000256" key="8">
    <source>
        <dbReference type="ARBA" id="ARBA00023136"/>
    </source>
</evidence>
<keyword evidence="4 11" id="KW-0808">Transferase</keyword>
<dbReference type="KEGG" id="gms:SOIL9_07600"/>
<dbReference type="GO" id="GO:0008654">
    <property type="term" value="P:phospholipid biosynthetic process"/>
    <property type="evidence" value="ECO:0007669"/>
    <property type="project" value="UniProtKB-UniRule"/>
</dbReference>
<dbReference type="InterPro" id="IPR003811">
    <property type="entry name" value="G3P_acylTferase_PlsY"/>
</dbReference>
<dbReference type="Pfam" id="PF13664">
    <property type="entry name" value="DUF4149"/>
    <property type="match status" value="1"/>
</dbReference>
<keyword evidence="2 11" id="KW-1003">Cell membrane</keyword>
<comment type="function">
    <text evidence="11">Catalyzes the transfer of an acyl group from acyl-phosphate (acyl-PO(4)) to glycerol-3-phosphate (G3P) to form lysophosphatidic acid (LPA). This enzyme utilizes acyl-phosphate as fatty acyl donor, but not acyl-CoA or acyl-ACP.</text>
</comment>
<evidence type="ECO:0000256" key="5">
    <source>
        <dbReference type="ARBA" id="ARBA00022692"/>
    </source>
</evidence>
<dbReference type="EMBL" id="LR593886">
    <property type="protein sequence ID" value="VTR97359.1"/>
    <property type="molecule type" value="Genomic_DNA"/>
</dbReference>
<keyword evidence="3 11" id="KW-0444">Lipid biosynthesis</keyword>
<dbReference type="GO" id="GO:0043772">
    <property type="term" value="F:acyl-phosphate glycerol-3-phosphate acyltransferase activity"/>
    <property type="evidence" value="ECO:0007669"/>
    <property type="project" value="UniProtKB-UniRule"/>
</dbReference>
<evidence type="ECO:0000256" key="4">
    <source>
        <dbReference type="ARBA" id="ARBA00022679"/>
    </source>
</evidence>
<evidence type="ECO:0000259" key="12">
    <source>
        <dbReference type="Pfam" id="PF13664"/>
    </source>
</evidence>
<dbReference type="UniPathway" id="UPA00085"/>
<reference evidence="13 14" key="1">
    <citation type="submission" date="2019-05" db="EMBL/GenBank/DDBJ databases">
        <authorList>
            <consortium name="Science for Life Laboratories"/>
        </authorList>
    </citation>
    <scope>NUCLEOTIDE SEQUENCE [LARGE SCALE GENOMIC DNA]</scope>
    <source>
        <strain evidence="13">Soil9</strain>
    </source>
</reference>
<keyword evidence="10 11" id="KW-1208">Phospholipid metabolism</keyword>
<comment type="catalytic activity">
    <reaction evidence="11">
        <text>an acyl phosphate + sn-glycerol 3-phosphate = a 1-acyl-sn-glycero-3-phosphate + phosphate</text>
        <dbReference type="Rhea" id="RHEA:34075"/>
        <dbReference type="ChEBI" id="CHEBI:43474"/>
        <dbReference type="ChEBI" id="CHEBI:57597"/>
        <dbReference type="ChEBI" id="CHEBI:57970"/>
        <dbReference type="ChEBI" id="CHEBI:59918"/>
        <dbReference type="EC" id="2.3.1.275"/>
    </reaction>
</comment>
<keyword evidence="5 11" id="KW-0812">Transmembrane</keyword>
<comment type="caution">
    <text evidence="11">Lacks conserved residue(s) required for the propagation of feature annotation.</text>
</comment>
<dbReference type="RefSeq" id="WP_162671167.1">
    <property type="nucleotide sequence ID" value="NZ_LR593886.1"/>
</dbReference>
<feature type="transmembrane region" description="Helical" evidence="11">
    <location>
        <begin position="127"/>
        <end position="148"/>
    </location>
</feature>
<comment type="subcellular location">
    <subcellularLocation>
        <location evidence="11">Cell membrane</location>
        <topology evidence="11">Multi-pass membrane protein</topology>
    </subcellularLocation>
    <subcellularLocation>
        <location evidence="1">Membrane</location>
    </subcellularLocation>
</comment>
<dbReference type="PANTHER" id="PTHR30309">
    <property type="entry name" value="INNER MEMBRANE PROTEIN YGIH"/>
    <property type="match status" value="1"/>
</dbReference>
<evidence type="ECO:0000256" key="3">
    <source>
        <dbReference type="ARBA" id="ARBA00022516"/>
    </source>
</evidence>
<keyword evidence="14" id="KW-1185">Reference proteome</keyword>
<dbReference type="NCBIfam" id="TIGR00023">
    <property type="entry name" value="glycerol-3-phosphate 1-O-acyltransferase PlsY"/>
    <property type="match status" value="1"/>
</dbReference>
<evidence type="ECO:0000256" key="7">
    <source>
        <dbReference type="ARBA" id="ARBA00023098"/>
    </source>
</evidence>
<keyword evidence="13" id="KW-0012">Acyltransferase</keyword>
<sequence>MSPFVAALVPIVVAYLIGALPFGYLVGRARGVNLFHAGSGNIGATNAARVLGRSFGVLVFVLDFLKGVAPVAAAVPLANALDAGAATAFGAPDVVRVGAAALAFLGHLFPVYLGFRGGKGVATGAGTVFVLVPISAALSILTWVVVLFASRFVSLASLAAGTVLVVAHLVSAPAPLGENALPSTLYLVIGTALVFVKHRANAKRLLAGTENAVGEFSMRQTVLRSIHVLALGLWFGGAAFFNFGTATAIFASFKDVVNAGPSDRTAHQVIIPADAPQEQKNALASALAGSAVGPVFPRYFAMQAVCSVIALLTALSWWKLGGVHRWRVLVIAFALATVAVAWPISDEVTRLRLLRFNPDSAIADTAKAGFASWHLVSLGLSFVTVSAAGVALALAGRLPADAKSAV</sequence>
<evidence type="ECO:0000313" key="13">
    <source>
        <dbReference type="EMBL" id="VTR97359.1"/>
    </source>
</evidence>
<dbReference type="PANTHER" id="PTHR30309:SF0">
    <property type="entry name" value="GLYCEROL-3-PHOSPHATE ACYLTRANSFERASE-RELATED"/>
    <property type="match status" value="1"/>
</dbReference>
<dbReference type="GO" id="GO:0005886">
    <property type="term" value="C:plasma membrane"/>
    <property type="evidence" value="ECO:0007669"/>
    <property type="project" value="UniProtKB-SubCell"/>
</dbReference>
<accession>A0A6P2D863</accession>
<dbReference type="EC" id="2.3.1.275" evidence="11"/>
<feature type="transmembrane region" description="Helical" evidence="11">
    <location>
        <begin position="6"/>
        <end position="26"/>
    </location>
</feature>
<feature type="transmembrane region" description="Helical" evidence="11">
    <location>
        <begin position="180"/>
        <end position="196"/>
    </location>
</feature>
<feature type="transmembrane region" description="Helical" evidence="11">
    <location>
        <begin position="228"/>
        <end position="253"/>
    </location>
</feature>
<dbReference type="SMART" id="SM01207">
    <property type="entry name" value="G3P_acyltransf"/>
    <property type="match status" value="1"/>
</dbReference>
<keyword evidence="8 11" id="KW-0472">Membrane</keyword>
<dbReference type="InterPro" id="IPR025423">
    <property type="entry name" value="TMEM205-like"/>
</dbReference>
<evidence type="ECO:0000256" key="11">
    <source>
        <dbReference type="HAMAP-Rule" id="MF_01043"/>
    </source>
</evidence>
<dbReference type="Proteomes" id="UP000464178">
    <property type="component" value="Chromosome"/>
</dbReference>
<keyword evidence="6 11" id="KW-1133">Transmembrane helix</keyword>
<comment type="subunit">
    <text evidence="11">Probably interacts with PlsX.</text>
</comment>
<feature type="domain" description="TMEM205-like" evidence="12">
    <location>
        <begin position="282"/>
        <end position="342"/>
    </location>
</feature>
<protein>
    <recommendedName>
        <fullName evidence="11">Glycerol-3-phosphate acyltransferase</fullName>
    </recommendedName>
    <alternativeName>
        <fullName evidence="11">Acyl-PO4 G3P acyltransferase</fullName>
    </alternativeName>
    <alternativeName>
        <fullName evidence="11">Acyl-phosphate--glycerol-3-phosphate acyltransferase</fullName>
    </alternativeName>
    <alternativeName>
        <fullName evidence="11">G3P acyltransferase</fullName>
        <shortName evidence="11">GPAT</shortName>
        <ecNumber evidence="11">2.3.1.275</ecNumber>
    </alternativeName>
    <alternativeName>
        <fullName evidence="11">Lysophosphatidic acid synthase</fullName>
        <shortName evidence="11">LPA synthase</shortName>
    </alternativeName>
</protein>
<evidence type="ECO:0000256" key="2">
    <source>
        <dbReference type="ARBA" id="ARBA00022475"/>
    </source>
</evidence>
<proteinExistence type="inferred from homology"/>
<comment type="similarity">
    <text evidence="11">Belongs to the PlsY family.</text>
</comment>
<dbReference type="AlphaFoldDB" id="A0A6P2D863"/>
<evidence type="ECO:0000256" key="1">
    <source>
        <dbReference type="ARBA" id="ARBA00004370"/>
    </source>
</evidence>
<name>A0A6P2D863_9BACT</name>
<evidence type="ECO:0000256" key="9">
    <source>
        <dbReference type="ARBA" id="ARBA00023209"/>
    </source>
</evidence>
<feature type="transmembrane region" description="Helical" evidence="11">
    <location>
        <begin position="299"/>
        <end position="318"/>
    </location>
</feature>
<evidence type="ECO:0000313" key="14">
    <source>
        <dbReference type="Proteomes" id="UP000464178"/>
    </source>
</evidence>
<feature type="transmembrane region" description="Helical" evidence="11">
    <location>
        <begin position="94"/>
        <end position="115"/>
    </location>
</feature>
<feature type="transmembrane region" description="Helical" evidence="11">
    <location>
        <begin position="325"/>
        <end position="344"/>
    </location>
</feature>
<comment type="pathway">
    <text evidence="11">Lipid metabolism; phospholipid metabolism.</text>
</comment>
<evidence type="ECO:0000256" key="10">
    <source>
        <dbReference type="ARBA" id="ARBA00023264"/>
    </source>
</evidence>
<evidence type="ECO:0000256" key="6">
    <source>
        <dbReference type="ARBA" id="ARBA00022989"/>
    </source>
</evidence>
<organism evidence="13 14">
    <name type="scientific">Gemmata massiliana</name>
    <dbReference type="NCBI Taxonomy" id="1210884"/>
    <lineage>
        <taxon>Bacteria</taxon>
        <taxon>Pseudomonadati</taxon>
        <taxon>Planctomycetota</taxon>
        <taxon>Planctomycetia</taxon>
        <taxon>Gemmatales</taxon>
        <taxon>Gemmataceae</taxon>
        <taxon>Gemmata</taxon>
    </lineage>
</organism>
<dbReference type="Pfam" id="PF02660">
    <property type="entry name" value="G3P_acyltransf"/>
    <property type="match status" value="1"/>
</dbReference>
<keyword evidence="9 11" id="KW-0594">Phospholipid biosynthesis</keyword>
<keyword evidence="7 11" id="KW-0443">Lipid metabolism</keyword>
<gene>
    <name evidence="11" type="primary">plsY</name>
    <name evidence="13" type="ORF">SOIL9_07600</name>
</gene>
<dbReference type="HAMAP" id="MF_01043">
    <property type="entry name" value="PlsY"/>
    <property type="match status" value="1"/>
</dbReference>
<feature type="transmembrane region" description="Helical" evidence="11">
    <location>
        <begin position="373"/>
        <end position="395"/>
    </location>
</feature>